<keyword evidence="10 16" id="KW-1133">Transmembrane helix</keyword>
<keyword evidence="4" id="KW-0732">Signal</keyword>
<accession>A0A0X9YAV2</accession>
<evidence type="ECO:0000256" key="8">
    <source>
        <dbReference type="ARBA" id="ARBA00022870"/>
    </source>
</evidence>
<evidence type="ECO:0000313" key="20">
    <source>
        <dbReference type="EMBL" id="AMA67368.1"/>
    </source>
</evidence>
<evidence type="ECO:0000256" key="4">
    <source>
        <dbReference type="ARBA" id="ARBA00022729"/>
    </source>
</evidence>
<keyword evidence="14" id="KW-0325">Glycoprotein</keyword>
<evidence type="ECO:0000256" key="15">
    <source>
        <dbReference type="ARBA" id="ARBA00023296"/>
    </source>
</evidence>
<dbReference type="GO" id="GO:0019031">
    <property type="term" value="C:viral envelope"/>
    <property type="evidence" value="ECO:0007669"/>
    <property type="project" value="UniProtKB-KW"/>
</dbReference>
<proteinExistence type="inferred from homology"/>
<dbReference type="Gene3D" id="6.10.250.3280">
    <property type="match status" value="1"/>
</dbReference>
<keyword evidence="9 20" id="KW-0261">Viral envelope protein</keyword>
<evidence type="ECO:0000259" key="17">
    <source>
        <dbReference type="Pfam" id="PF00606"/>
    </source>
</evidence>
<keyword evidence="21" id="KW-1185">Reference proteome</keyword>
<evidence type="ECO:0000259" key="18">
    <source>
        <dbReference type="Pfam" id="PF17416"/>
    </source>
</evidence>
<dbReference type="Gene3D" id="1.20.5.1890">
    <property type="match status" value="1"/>
</dbReference>
<evidence type="ECO:0000256" key="13">
    <source>
        <dbReference type="ARBA" id="ARBA00023157"/>
    </source>
</evidence>
<evidence type="ECO:0000256" key="9">
    <source>
        <dbReference type="ARBA" id="ARBA00022879"/>
    </source>
</evidence>
<sequence>MFVLCAYLLLAALLRPIITEETTATPSPPTTPTVELDDPSPSLNPSRAFKDFLPFRVCSATSTGEIFRFPLEEKCPDTEDKTHSEGIALIYKTNIIPHIFKIRKYKKLVTSTTVYRGWFANTNAITNQFTNSYPIPLYEARHIDSTYQCFSAISVNENGNINFYADRDGYNETVFLQPIDGLTSSIRRYASQTEIYATPGAFPGMYRTRTTVNCEVTEMIARSVKPFEFFVTAVGDTIEMSPFLNKNGSEPASINKYPVSLHLLHNYSIATYGMGASVSNPPAKTFFANLGDYSMSWVAVNEKESHCGLTFWKGFSNAIQTQHLKSYHFIANDITASFTTPLEQDNEFNDTHSCAWTEINEEIKKRTEALSGTHVPNGTVQFFKTTGGLYIAWQPLIQINLLKAHKEATSSQTQPSSNATVTPMALVRRKREAVGVSGTEGSSEESVAASQVQFAYDSLRNSINKVLEELSRAWCREQHRASMMWFELSKINPTSVMSAIYGKPVAARFLGDVLSVSDCVIVDQNSVYVQKGLRVPGENELCYTRPSVSFKFINGTDTFSGQMGSRNEILLSTSLVENCRANTEHYFQVGDQMFIYKDYVYVNSVNMSSIPTLNTIMTLNLSFIQNIDFQVIELYSKNEKRLSNVLDIETMFREYNYYTQRLSGLRKDLDNTLDNNRDNIIRLFGDIVQDLGSIGKVVVNIASGVFSLFGSIVSGIINFIKNPLGGMLTILLICGAIFLIYILTRRTSRMYEAPIKMIYPNIDKASKESNVKPIDDEQLKSILLAMHNFQQENLNRQATEEKNTKPSMTSSVTGIATKFLRKRNGYVKLPTSEPKETAV</sequence>
<dbReference type="InterPro" id="IPR038631">
    <property type="entry name" value="Glycoprot_B_PH2_sf"/>
</dbReference>
<dbReference type="EMBL" id="KU220026">
    <property type="protein sequence ID" value="AMA67368.1"/>
    <property type="molecule type" value="Genomic_DNA"/>
</dbReference>
<dbReference type="HAMAP" id="MF_04032">
    <property type="entry name" value="HSV_GB"/>
    <property type="match status" value="1"/>
</dbReference>
<dbReference type="KEGG" id="vg:26836930"/>
<evidence type="ECO:0000259" key="19">
    <source>
        <dbReference type="Pfam" id="PF17417"/>
    </source>
</evidence>
<keyword evidence="12 16" id="KW-0472">Membrane</keyword>
<evidence type="ECO:0000256" key="16">
    <source>
        <dbReference type="SAM" id="Phobius"/>
    </source>
</evidence>
<dbReference type="GO" id="GO:0019062">
    <property type="term" value="P:virion attachment to host cell"/>
    <property type="evidence" value="ECO:0007669"/>
    <property type="project" value="UniProtKB-KW"/>
</dbReference>
<evidence type="ECO:0000256" key="12">
    <source>
        <dbReference type="ARBA" id="ARBA00023136"/>
    </source>
</evidence>
<evidence type="ECO:0000313" key="21">
    <source>
        <dbReference type="Proteomes" id="UP000207650"/>
    </source>
</evidence>
<keyword evidence="15" id="KW-1160">Virus entry into host cell</keyword>
<evidence type="ECO:0000256" key="5">
    <source>
        <dbReference type="ARBA" id="ARBA00022804"/>
    </source>
</evidence>
<feature type="domain" description="Herpesvirus Glycoprotein B PH-like" evidence="19">
    <location>
        <begin position="309"/>
        <end position="403"/>
    </location>
</feature>
<dbReference type="InterPro" id="IPR035377">
    <property type="entry name" value="Glycoprot_B_PH1"/>
</dbReference>
<dbReference type="InterPro" id="IPR035381">
    <property type="entry name" value="Glycoprot_B_PH2"/>
</dbReference>
<keyword evidence="3 16" id="KW-0812">Transmembrane</keyword>
<evidence type="ECO:0000256" key="10">
    <source>
        <dbReference type="ARBA" id="ARBA00022989"/>
    </source>
</evidence>
<evidence type="ECO:0000256" key="1">
    <source>
        <dbReference type="ARBA" id="ARBA00022511"/>
    </source>
</evidence>
<name>A0A0X9YAV2_9GAMA</name>
<evidence type="ECO:0000256" key="14">
    <source>
        <dbReference type="ARBA" id="ARBA00023180"/>
    </source>
</evidence>
<dbReference type="InterPro" id="IPR000234">
    <property type="entry name" value="Herpes_Glycoprot_B"/>
</dbReference>
<keyword evidence="11" id="KW-1039">Host endosome</keyword>
<evidence type="ECO:0000256" key="6">
    <source>
        <dbReference type="ARBA" id="ARBA00022812"/>
    </source>
</evidence>
<evidence type="ECO:0000256" key="2">
    <source>
        <dbReference type="ARBA" id="ARBA00022581"/>
    </source>
</evidence>
<protein>
    <submittedName>
        <fullName evidence="20">Envelope glycoprotein B</fullName>
    </submittedName>
</protein>
<keyword evidence="5" id="KW-1161">Viral attachment to host cell</keyword>
<keyword evidence="1" id="KW-1032">Host cell membrane</keyword>
<dbReference type="InterPro" id="IPR055341">
    <property type="entry name" value="Glycoprotein_B_ecto_C"/>
</dbReference>
<keyword evidence="7" id="KW-0946">Virion</keyword>
<evidence type="ECO:0000256" key="7">
    <source>
        <dbReference type="ARBA" id="ARBA00022844"/>
    </source>
</evidence>
<feature type="domain" description="Herpesvirus Glycoprotein B PH-like" evidence="18">
    <location>
        <begin position="94"/>
        <end position="307"/>
    </location>
</feature>
<feature type="transmembrane region" description="Helical" evidence="16">
    <location>
        <begin position="724"/>
        <end position="743"/>
    </location>
</feature>
<gene>
    <name evidence="20" type="primary">ORF8</name>
    <name evidence="20" type="ORF">AOT99_gpORF8</name>
</gene>
<evidence type="ECO:0000256" key="11">
    <source>
        <dbReference type="ARBA" id="ARBA00023046"/>
    </source>
</evidence>
<reference evidence="20 21" key="1">
    <citation type="journal article" date="2016" name="MSphere">
        <title>Isolation and Characterization of a Novel Gammaherpesvirus from a Microbat Cell Line.</title>
        <authorList>
            <person name="Shabman R.S."/>
            <person name="Shrivastava S."/>
            <person name="Tsibane T."/>
            <person name="Attie O."/>
            <person name="Jayaprakash A."/>
            <person name="Mire C.E."/>
            <person name="Dilley K.E."/>
            <person name="Puri V."/>
            <person name="Stockwell T.B."/>
            <person name="Geisbert T.W."/>
            <person name="Sachidanandam R."/>
            <person name="Basler C.F."/>
        </authorList>
    </citation>
    <scope>NUCLEOTIDE SEQUENCE [LARGE SCALE GENOMIC DNA]</scope>
    <source>
        <strain evidence="20 21">My-HV8/Myotis velifer incautus/USA/FCGHV/2011</strain>
    </source>
</reference>
<dbReference type="OrthoDB" id="1372at10239"/>
<dbReference type="Gene3D" id="2.30.29.100">
    <property type="match status" value="2"/>
</dbReference>
<dbReference type="SUPFAM" id="SSF161008">
    <property type="entry name" value="Viral glycoprotein ectodomain-like"/>
    <property type="match status" value="1"/>
</dbReference>
<dbReference type="Pfam" id="PF17416">
    <property type="entry name" value="Glycoprot_B_PH1"/>
    <property type="match status" value="1"/>
</dbReference>
<keyword evidence="2" id="KW-0945">Host-virus interaction</keyword>
<organism evidence="20 21">
    <name type="scientific">Vespertilionid gammaherpesvirus 1</name>
    <dbReference type="NCBI Taxonomy" id="2560830"/>
    <lineage>
        <taxon>Viruses</taxon>
        <taxon>Duplodnaviria</taxon>
        <taxon>Heunggongvirae</taxon>
        <taxon>Peploviricota</taxon>
        <taxon>Herviviricetes</taxon>
        <taxon>Herpesvirales</taxon>
        <taxon>Orthoherpesviridae</taxon>
        <taxon>Gammaherpesvirinae</taxon>
        <taxon>Percavirus</taxon>
        <taxon>Percavirus vespertilionidgamma1</taxon>
    </lineage>
</organism>
<dbReference type="Gene3D" id="2.30.30.1230">
    <property type="match status" value="1"/>
</dbReference>
<keyword evidence="8" id="KW-1043">Host membrane</keyword>
<feature type="domain" description="Herpesvirus glycoprotein B ectodomain C-terminal" evidence="17">
    <location>
        <begin position="447"/>
        <end position="670"/>
    </location>
</feature>
<dbReference type="Proteomes" id="UP000207650">
    <property type="component" value="Segment"/>
</dbReference>
<evidence type="ECO:0000256" key="3">
    <source>
        <dbReference type="ARBA" id="ARBA00022692"/>
    </source>
</evidence>
<keyword evidence="6" id="KW-1040">Host Golgi apparatus</keyword>
<dbReference type="Pfam" id="PF00606">
    <property type="entry name" value="Glycoprotein_B"/>
    <property type="match status" value="1"/>
</dbReference>
<dbReference type="Pfam" id="PF17417">
    <property type="entry name" value="Glycoprot_B_PH2"/>
    <property type="match status" value="1"/>
</dbReference>
<dbReference type="GO" id="GO:0046718">
    <property type="term" value="P:symbiont entry into host cell"/>
    <property type="evidence" value="ECO:0007669"/>
    <property type="project" value="UniProtKB-KW"/>
</dbReference>
<keyword evidence="13" id="KW-1015">Disulfide bond</keyword>